<feature type="binding site" evidence="9">
    <location>
        <begin position="174"/>
        <end position="181"/>
    </location>
    <ligand>
        <name>GTP</name>
        <dbReference type="ChEBI" id="CHEBI:37565"/>
    </ligand>
</feature>
<evidence type="ECO:0000256" key="5">
    <source>
        <dbReference type="ARBA" id="ARBA00023134"/>
    </source>
</evidence>
<dbReference type="CDD" id="cd17874">
    <property type="entry name" value="FtsY"/>
    <property type="match status" value="1"/>
</dbReference>
<evidence type="ECO:0000256" key="1">
    <source>
        <dbReference type="ARBA" id="ARBA00022475"/>
    </source>
</evidence>
<keyword evidence="1 9" id="KW-1003">Cell membrane</keyword>
<evidence type="ECO:0000256" key="9">
    <source>
        <dbReference type="HAMAP-Rule" id="MF_00920"/>
    </source>
</evidence>
<keyword evidence="3 9" id="KW-0547">Nucleotide-binding</keyword>
<dbReference type="GO" id="GO:0003924">
    <property type="term" value="F:GTPase activity"/>
    <property type="evidence" value="ECO:0007669"/>
    <property type="project" value="UniProtKB-UniRule"/>
</dbReference>
<keyword evidence="5 9" id="KW-0342">GTP-binding</keyword>
<sequence>MGLFDRIFGKKKGVELEGLDKTLAKDEDVKQSPTEKESEPVQKGTNFEEKVEISENVNSLLSEEIIEKKYEKTLEKTNKSFGARFNAFLANFRSVDEAFFEDLEETLIMSDVGADLAMKISEELRQEARLVNAKNTDQLRNLIIEKLVDTIDQENLVKELKLKKVGLSVILFVGVNGAGKTTTIGKLSARFKAQGKKVLLAAGDTFRAGATNQLVEWAKRSGLETVTGRDGGDPASVVFDAMQRAKNEGFDVLLIDTAGRLQNKDNLMAELAKIRKIIQRELPEAPHETLLVLDASTGQNAVSQAREFSKVTPISGIVLTKLDGSAKGGIVLSIIQSLKIPIKLVGLGEKIDDLADFDEEFFVRGLFKGLV</sequence>
<gene>
    <name evidence="9" type="primary">ftsY</name>
    <name evidence="12" type="ORF">HNQ37_001196</name>
</gene>
<dbReference type="GO" id="GO:0005525">
    <property type="term" value="F:GTP binding"/>
    <property type="evidence" value="ECO:0007669"/>
    <property type="project" value="UniProtKB-UniRule"/>
</dbReference>
<dbReference type="GO" id="GO:0005737">
    <property type="term" value="C:cytoplasm"/>
    <property type="evidence" value="ECO:0007669"/>
    <property type="project" value="UniProtKB-SubCell"/>
</dbReference>
<evidence type="ECO:0000256" key="6">
    <source>
        <dbReference type="ARBA" id="ARBA00023136"/>
    </source>
</evidence>
<keyword evidence="13" id="KW-1185">Reference proteome</keyword>
<keyword evidence="4 9" id="KW-0378">Hydrolase</keyword>
<feature type="domain" description="SRP54-type proteins GTP-binding" evidence="11">
    <location>
        <begin position="341"/>
        <end position="354"/>
    </location>
</feature>
<keyword evidence="7 9" id="KW-0675">Receptor</keyword>
<dbReference type="InterPro" id="IPR042101">
    <property type="entry name" value="SRP54_N_sf"/>
</dbReference>
<comment type="function">
    <text evidence="9">Involved in targeting and insertion of nascent membrane proteins into the cytoplasmic membrane. Acts as a receptor for the complex formed by the signal recognition particle (SRP) and the ribosome-nascent chain (RNC).</text>
</comment>
<dbReference type="PANTHER" id="PTHR43134:SF1">
    <property type="entry name" value="SIGNAL RECOGNITION PARTICLE RECEPTOR SUBUNIT ALPHA"/>
    <property type="match status" value="1"/>
</dbReference>
<dbReference type="Gene3D" id="3.40.50.300">
    <property type="entry name" value="P-loop containing nucleotide triphosphate hydrolases"/>
    <property type="match status" value="1"/>
</dbReference>
<comment type="similarity">
    <text evidence="9">Belongs to the GTP-binding SRP family. FtsY subfamily.</text>
</comment>
<dbReference type="InterPro" id="IPR013822">
    <property type="entry name" value="Signal_recog_particl_SRP54_hlx"/>
</dbReference>
<evidence type="ECO:0000313" key="12">
    <source>
        <dbReference type="EMBL" id="MBB5888303.1"/>
    </source>
</evidence>
<evidence type="ECO:0000256" key="4">
    <source>
        <dbReference type="ARBA" id="ARBA00022801"/>
    </source>
</evidence>
<dbReference type="InterPro" id="IPR004390">
    <property type="entry name" value="SR_rcpt_FtsY"/>
</dbReference>
<comment type="caution">
    <text evidence="12">The sequence shown here is derived from an EMBL/GenBank/DDBJ whole genome shotgun (WGS) entry which is preliminary data.</text>
</comment>
<dbReference type="Pfam" id="PF00448">
    <property type="entry name" value="SRP54"/>
    <property type="match status" value="1"/>
</dbReference>
<feature type="binding site" evidence="9">
    <location>
        <begin position="320"/>
        <end position="323"/>
    </location>
    <ligand>
        <name>GTP</name>
        <dbReference type="ChEBI" id="CHEBI:37565"/>
    </ligand>
</feature>
<dbReference type="SMART" id="SM00382">
    <property type="entry name" value="AAA"/>
    <property type="match status" value="1"/>
</dbReference>
<dbReference type="NCBIfam" id="TIGR00064">
    <property type="entry name" value="ftsY"/>
    <property type="match status" value="1"/>
</dbReference>
<comment type="catalytic activity">
    <reaction evidence="8 9">
        <text>GTP + H2O = GDP + phosphate + H(+)</text>
        <dbReference type="Rhea" id="RHEA:19669"/>
        <dbReference type="ChEBI" id="CHEBI:15377"/>
        <dbReference type="ChEBI" id="CHEBI:15378"/>
        <dbReference type="ChEBI" id="CHEBI:37565"/>
        <dbReference type="ChEBI" id="CHEBI:43474"/>
        <dbReference type="ChEBI" id="CHEBI:58189"/>
        <dbReference type="EC" id="3.6.5.4"/>
    </reaction>
</comment>
<dbReference type="InterPro" id="IPR027417">
    <property type="entry name" value="P-loop_NTPase"/>
</dbReference>
<dbReference type="GO" id="GO:0006614">
    <property type="term" value="P:SRP-dependent cotranslational protein targeting to membrane"/>
    <property type="evidence" value="ECO:0007669"/>
    <property type="project" value="InterPro"/>
</dbReference>
<dbReference type="SUPFAM" id="SSF47364">
    <property type="entry name" value="Domain of the SRP/SRP receptor G-proteins"/>
    <property type="match status" value="1"/>
</dbReference>
<dbReference type="AlphaFoldDB" id="A0A841C675"/>
<evidence type="ECO:0000259" key="11">
    <source>
        <dbReference type="PROSITE" id="PS00300"/>
    </source>
</evidence>
<keyword evidence="6 9" id="KW-0472">Membrane</keyword>
<dbReference type="FunFam" id="1.20.120.140:FF:000002">
    <property type="entry name" value="Signal recognition particle receptor FtsY"/>
    <property type="match status" value="1"/>
</dbReference>
<proteinExistence type="inferred from homology"/>
<dbReference type="RefSeq" id="WP_183540240.1">
    <property type="nucleotide sequence ID" value="NZ_JACHHV010000020.1"/>
</dbReference>
<comment type="subcellular location">
    <subcellularLocation>
        <location evidence="9">Cell membrane</location>
        <topology evidence="9">Peripheral membrane protein</topology>
        <orientation evidence="9">Cytoplasmic side</orientation>
    </subcellularLocation>
    <subcellularLocation>
        <location evidence="9">Cytoplasm</location>
    </subcellularLocation>
</comment>
<evidence type="ECO:0000313" key="13">
    <source>
        <dbReference type="Proteomes" id="UP000562464"/>
    </source>
</evidence>
<dbReference type="Proteomes" id="UP000562464">
    <property type="component" value="Unassembled WGS sequence"/>
</dbReference>
<evidence type="ECO:0000256" key="8">
    <source>
        <dbReference type="ARBA" id="ARBA00048027"/>
    </source>
</evidence>
<dbReference type="PROSITE" id="PS00300">
    <property type="entry name" value="SRP54"/>
    <property type="match status" value="1"/>
</dbReference>
<accession>A0A841C675</accession>
<feature type="region of interest" description="Disordered" evidence="10">
    <location>
        <begin position="25"/>
        <end position="44"/>
    </location>
</feature>
<dbReference type="GO" id="GO:0005886">
    <property type="term" value="C:plasma membrane"/>
    <property type="evidence" value="ECO:0007669"/>
    <property type="project" value="UniProtKB-SubCell"/>
</dbReference>
<evidence type="ECO:0000256" key="7">
    <source>
        <dbReference type="ARBA" id="ARBA00023170"/>
    </source>
</evidence>
<evidence type="ECO:0000256" key="2">
    <source>
        <dbReference type="ARBA" id="ARBA00022490"/>
    </source>
</evidence>
<reference evidence="12 13" key="1">
    <citation type="submission" date="2020-08" db="EMBL/GenBank/DDBJ databases">
        <title>Genomic Encyclopedia of Type Strains, Phase IV (KMG-IV): sequencing the most valuable type-strain genomes for metagenomic binning, comparative biology and taxonomic classification.</title>
        <authorList>
            <person name="Goeker M."/>
        </authorList>
    </citation>
    <scope>NUCLEOTIDE SEQUENCE [LARGE SCALE GENOMIC DNA]</scope>
    <source>
        <strain evidence="12 13">DSM 14925</strain>
    </source>
</reference>
<organism evidence="12 13">
    <name type="scientific">Lactovum miscens</name>
    <dbReference type="NCBI Taxonomy" id="190387"/>
    <lineage>
        <taxon>Bacteria</taxon>
        <taxon>Bacillati</taxon>
        <taxon>Bacillota</taxon>
        <taxon>Bacilli</taxon>
        <taxon>Lactobacillales</taxon>
        <taxon>Streptococcaceae</taxon>
        <taxon>Lactovum</taxon>
    </lineage>
</organism>
<dbReference type="InterPro" id="IPR036225">
    <property type="entry name" value="SRP/SRP_N"/>
</dbReference>
<dbReference type="InterPro" id="IPR003593">
    <property type="entry name" value="AAA+_ATPase"/>
</dbReference>
<comment type="subunit">
    <text evidence="9">Part of the signal recognition particle protein translocation system, which is composed of SRP and FtsY.</text>
</comment>
<dbReference type="Gene3D" id="1.20.120.140">
    <property type="entry name" value="Signal recognition particle SRP54, nucleotide-binding domain"/>
    <property type="match status" value="1"/>
</dbReference>
<feature type="binding site" evidence="9">
    <location>
        <begin position="256"/>
        <end position="260"/>
    </location>
    <ligand>
        <name>GTP</name>
        <dbReference type="ChEBI" id="CHEBI:37565"/>
    </ligand>
</feature>
<dbReference type="EMBL" id="JACHHV010000020">
    <property type="protein sequence ID" value="MBB5888303.1"/>
    <property type="molecule type" value="Genomic_DNA"/>
</dbReference>
<dbReference type="FunFam" id="3.40.50.300:FF:000053">
    <property type="entry name" value="Signal recognition particle receptor FtsY"/>
    <property type="match status" value="1"/>
</dbReference>
<dbReference type="SMART" id="SM00963">
    <property type="entry name" value="SRP54_N"/>
    <property type="match status" value="1"/>
</dbReference>
<keyword evidence="2 9" id="KW-0963">Cytoplasm</keyword>
<dbReference type="InterPro" id="IPR000897">
    <property type="entry name" value="SRP54_GTPase_dom"/>
</dbReference>
<dbReference type="EC" id="3.6.5.4" evidence="9"/>
<evidence type="ECO:0000256" key="10">
    <source>
        <dbReference type="SAM" id="MobiDB-lite"/>
    </source>
</evidence>
<protein>
    <recommendedName>
        <fullName evidence="9">Signal recognition particle receptor FtsY</fullName>
        <shortName evidence="9">SRP receptor</shortName>
        <ecNumber evidence="9">3.6.5.4</ecNumber>
    </recommendedName>
</protein>
<dbReference type="PANTHER" id="PTHR43134">
    <property type="entry name" value="SIGNAL RECOGNITION PARTICLE RECEPTOR SUBUNIT ALPHA"/>
    <property type="match status" value="1"/>
</dbReference>
<dbReference type="SUPFAM" id="SSF52540">
    <property type="entry name" value="P-loop containing nucleoside triphosphate hydrolases"/>
    <property type="match status" value="1"/>
</dbReference>
<dbReference type="SMART" id="SM00962">
    <property type="entry name" value="SRP54"/>
    <property type="match status" value="1"/>
</dbReference>
<dbReference type="Pfam" id="PF02881">
    <property type="entry name" value="SRP54_N"/>
    <property type="match status" value="1"/>
</dbReference>
<name>A0A841C675_9LACT</name>
<dbReference type="GO" id="GO:0005047">
    <property type="term" value="F:signal recognition particle binding"/>
    <property type="evidence" value="ECO:0007669"/>
    <property type="project" value="TreeGrafter"/>
</dbReference>
<dbReference type="HAMAP" id="MF_00920">
    <property type="entry name" value="FtsY"/>
    <property type="match status" value="1"/>
</dbReference>
<evidence type="ECO:0000256" key="3">
    <source>
        <dbReference type="ARBA" id="ARBA00022741"/>
    </source>
</evidence>